<dbReference type="AlphaFoldDB" id="A0A0D9QFC7"/>
<dbReference type="RefSeq" id="XP_012337873.1">
    <property type="nucleotide sequence ID" value="XM_012482450.1"/>
</dbReference>
<dbReference type="VEuPathDB" id="PlasmoDB:AK88_04846"/>
<dbReference type="Proteomes" id="UP000054561">
    <property type="component" value="Unassembled WGS sequence"/>
</dbReference>
<keyword evidence="1" id="KW-0175">Coiled coil</keyword>
<feature type="compositionally biased region" description="Basic and acidic residues" evidence="2">
    <location>
        <begin position="357"/>
        <end position="384"/>
    </location>
</feature>
<feature type="coiled-coil region" evidence="1">
    <location>
        <begin position="72"/>
        <end position="99"/>
    </location>
</feature>
<gene>
    <name evidence="3" type="ORF">AK88_04846</name>
</gene>
<sequence length="696" mass="79364">MESLEEISRQYEETKRELLHRAEAHKKNNGVAKASGGKKQYIEKTVLHNLHRVIISYCNLVKVKYIHSYNSAEVLEEISRQYEETKRELLHRAEAHKKNNGVAKASGGKKQYIEKTVLHNLHRVIISYCNLVKVHREGQHAHGTNKGKGGSKKGHKRRNIKDTCKNGWSDVVIHDELARKVAQTKAIQRGHIERVNRFIKTDKSIGTFGKYVERVFRLRRRSTFDGRVNHTETPPSDAHKPLRKRRIKIILEKDVHFDLFLGECMHFLQVLLHGKSQGSYVQANYVKGRPRSVKGLAKEDKNNWWSRMLSDGGRGKQLGVPTVHVNTLPGEKKRVSTHFAGIPHGRINAGVRNPARPGEKKHENNSNDNERERRKKNDPFKDPISRMHFPLQPMDMKMELWSSFLDGNHHLYNCITRQVDPNLLYIIDNDRMLLRTLFFFKMIHLFVTYIYVTMCRSEPLFSCVAVFLNIIRSFHGTFQLASNGATKWKHAYAFFCAFASVLRRDILPPATGVSGGGDTSEGSDVSGGDERSGRSNVSDGKMHNQCGGNSHLVHSFGGLCFGPGRASSPKSDARKGAAPAEGIKSQAHRKGKSKNEQIGTPSDGQYCYYATVKNEDEVDSVNLAIHVTNTSKDNIFFYKRYIEEHIHKVFLHVYKLSEPKKRICSKEKNKEEGISDPSVFKNYGKLFRNFFQEIVS</sequence>
<reference evidence="3 4" key="1">
    <citation type="submission" date="2014-03" db="EMBL/GenBank/DDBJ databases">
        <title>The Genome Sequence of Plasmodium fragile nilgiri.</title>
        <authorList>
            <consortium name="The Broad Institute Genomics Platform"/>
            <consortium name="The Broad Institute Genome Sequencing Center for Infectious Disease"/>
            <person name="Neafsey D."/>
            <person name="Duraisingh M."/>
            <person name="Young S.K."/>
            <person name="Zeng Q."/>
            <person name="Gargeya S."/>
            <person name="Abouelleil A."/>
            <person name="Alvarado L."/>
            <person name="Chapman S.B."/>
            <person name="Gainer-Dewar J."/>
            <person name="Goldberg J."/>
            <person name="Griggs A."/>
            <person name="Gujja S."/>
            <person name="Hansen M."/>
            <person name="Howarth C."/>
            <person name="Imamovic A."/>
            <person name="Larimer J."/>
            <person name="Pearson M."/>
            <person name="Poon T.W."/>
            <person name="Priest M."/>
            <person name="Roberts A."/>
            <person name="Saif S."/>
            <person name="Shea T."/>
            <person name="Sykes S."/>
            <person name="Wortman J."/>
            <person name="Nusbaum C."/>
            <person name="Birren B."/>
        </authorList>
    </citation>
    <scope>NUCLEOTIDE SEQUENCE [LARGE SCALE GENOMIC DNA]</scope>
    <source>
        <strain evidence="4">nilgiri</strain>
    </source>
</reference>
<evidence type="ECO:0000313" key="3">
    <source>
        <dbReference type="EMBL" id="KJP85537.1"/>
    </source>
</evidence>
<evidence type="ECO:0000256" key="2">
    <source>
        <dbReference type="SAM" id="MobiDB-lite"/>
    </source>
</evidence>
<proteinExistence type="predicted"/>
<evidence type="ECO:0000256" key="1">
    <source>
        <dbReference type="SAM" id="Coils"/>
    </source>
</evidence>
<evidence type="ECO:0000313" key="4">
    <source>
        <dbReference type="Proteomes" id="UP000054561"/>
    </source>
</evidence>
<accession>A0A0D9QFC7</accession>
<dbReference type="OrthoDB" id="378167at2759"/>
<dbReference type="EMBL" id="KQ001721">
    <property type="protein sequence ID" value="KJP85537.1"/>
    <property type="molecule type" value="Genomic_DNA"/>
</dbReference>
<name>A0A0D9QFC7_PLAFR</name>
<feature type="coiled-coil region" evidence="1">
    <location>
        <begin position="1"/>
        <end position="28"/>
    </location>
</feature>
<feature type="region of interest" description="Disordered" evidence="2">
    <location>
        <begin position="512"/>
        <end position="541"/>
    </location>
</feature>
<protein>
    <submittedName>
        <fullName evidence="3">Uncharacterized protein</fullName>
    </submittedName>
</protein>
<feature type="region of interest" description="Disordered" evidence="2">
    <location>
        <begin position="138"/>
        <end position="160"/>
    </location>
</feature>
<keyword evidence="4" id="KW-1185">Reference proteome</keyword>
<feature type="compositionally biased region" description="Basic residues" evidence="2">
    <location>
        <begin position="143"/>
        <end position="159"/>
    </location>
</feature>
<dbReference type="OMA" id="NDITYHM"/>
<feature type="region of interest" description="Disordered" evidence="2">
    <location>
        <begin position="343"/>
        <end position="384"/>
    </location>
</feature>
<organism evidence="3 4">
    <name type="scientific">Plasmodium fragile</name>
    <dbReference type="NCBI Taxonomy" id="5857"/>
    <lineage>
        <taxon>Eukaryota</taxon>
        <taxon>Sar</taxon>
        <taxon>Alveolata</taxon>
        <taxon>Apicomplexa</taxon>
        <taxon>Aconoidasida</taxon>
        <taxon>Haemosporida</taxon>
        <taxon>Plasmodiidae</taxon>
        <taxon>Plasmodium</taxon>
        <taxon>Plasmodium (Plasmodium)</taxon>
    </lineage>
</organism>
<dbReference type="GeneID" id="24270160"/>
<feature type="region of interest" description="Disordered" evidence="2">
    <location>
        <begin position="567"/>
        <end position="599"/>
    </location>
</feature>